<feature type="binding site" evidence="2">
    <location>
        <position position="138"/>
    </location>
    <ligand>
        <name>Mn(2+)</name>
        <dbReference type="ChEBI" id="CHEBI:29035"/>
        <label>2</label>
    </ligand>
</feature>
<keyword evidence="1" id="KW-0378">Hydrolase</keyword>
<accession>A0A0H3WWR5</accession>
<dbReference type="KEGG" id="pfg:AB870_14455"/>
<keyword evidence="2" id="KW-0479">Metal-binding</keyword>
<feature type="binding site" evidence="2">
    <location>
        <position position="164"/>
    </location>
    <ligand>
        <name>Mn(2+)</name>
        <dbReference type="ChEBI" id="CHEBI:29035"/>
        <label>2</label>
    </ligand>
</feature>
<dbReference type="PIRSF" id="PIRSF005962">
    <property type="entry name" value="Pept_M20D_amidohydro"/>
    <property type="match status" value="1"/>
</dbReference>
<evidence type="ECO:0000313" key="3">
    <source>
        <dbReference type="EMBL" id="AKM31063.1"/>
    </source>
</evidence>
<gene>
    <name evidence="3" type="ORF">AB870_14455</name>
</gene>
<evidence type="ECO:0000256" key="1">
    <source>
        <dbReference type="ARBA" id="ARBA00022801"/>
    </source>
</evidence>
<dbReference type="Gene3D" id="3.40.630.10">
    <property type="entry name" value="Zn peptidases"/>
    <property type="match status" value="1"/>
</dbReference>
<evidence type="ECO:0000313" key="4">
    <source>
        <dbReference type="Proteomes" id="UP000035651"/>
    </source>
</evidence>
<dbReference type="STRING" id="656179.AB870_14455"/>
<evidence type="ECO:0000256" key="2">
    <source>
        <dbReference type="PIRSR" id="PIRSR005962-1"/>
    </source>
</evidence>
<dbReference type="InterPro" id="IPR002933">
    <property type="entry name" value="Peptidase_M20"/>
</dbReference>
<dbReference type="Gene3D" id="3.30.70.360">
    <property type="match status" value="1"/>
</dbReference>
<dbReference type="PATRIC" id="fig|656179.3.peg.3078"/>
<protein>
    <submittedName>
        <fullName evidence="3">Amidohydrolase</fullName>
    </submittedName>
</protein>
<dbReference type="GO" id="GO:0046872">
    <property type="term" value="F:metal ion binding"/>
    <property type="evidence" value="ECO:0007669"/>
    <property type="project" value="UniProtKB-KW"/>
</dbReference>
<dbReference type="Proteomes" id="UP000035651">
    <property type="component" value="Chromosome"/>
</dbReference>
<dbReference type="PANTHER" id="PTHR11014">
    <property type="entry name" value="PEPTIDASE M20 FAMILY MEMBER"/>
    <property type="match status" value="1"/>
</dbReference>
<dbReference type="RefSeq" id="WP_047906875.1">
    <property type="nucleotide sequence ID" value="NZ_CP011807.3"/>
</dbReference>
<dbReference type="NCBIfam" id="TIGR01891">
    <property type="entry name" value="amidohydrolases"/>
    <property type="match status" value="1"/>
</dbReference>
<feature type="binding site" evidence="2">
    <location>
        <position position="103"/>
    </location>
    <ligand>
        <name>Mn(2+)</name>
        <dbReference type="ChEBI" id="CHEBI:29035"/>
        <label>2</label>
    </ligand>
</feature>
<dbReference type="GO" id="GO:0019877">
    <property type="term" value="P:diaminopimelate biosynthetic process"/>
    <property type="evidence" value="ECO:0007669"/>
    <property type="project" value="UniProtKB-ARBA"/>
</dbReference>
<dbReference type="EMBL" id="CP011807">
    <property type="protein sequence ID" value="AKM31063.1"/>
    <property type="molecule type" value="Genomic_DNA"/>
</dbReference>
<dbReference type="AlphaFoldDB" id="A0A0H3WWR5"/>
<reference evidence="3" key="1">
    <citation type="submission" date="2016-06" db="EMBL/GenBank/DDBJ databases">
        <title>Complete Genome Sequence of Pandoraea faecigallinarum DSM-23572.</title>
        <authorList>
            <person name="Yong D."/>
            <person name="Ee R."/>
            <person name="Lim Y.-L."/>
            <person name="Yin W.-F."/>
            <person name="Chan K.-G."/>
        </authorList>
    </citation>
    <scope>NUCLEOTIDE SEQUENCE</scope>
    <source>
        <strain evidence="3">DSM 23572</strain>
    </source>
</reference>
<name>A0A0H3WWR5_9BURK</name>
<dbReference type="CDD" id="cd05666">
    <property type="entry name" value="M20_Acy1-like"/>
    <property type="match status" value="1"/>
</dbReference>
<dbReference type="GO" id="GO:0050118">
    <property type="term" value="F:N-acetyldiaminopimelate deacetylase activity"/>
    <property type="evidence" value="ECO:0007669"/>
    <property type="project" value="UniProtKB-ARBA"/>
</dbReference>
<dbReference type="FunFam" id="3.30.70.360:FF:000001">
    <property type="entry name" value="N-acetyldiaminopimelate deacetylase"/>
    <property type="match status" value="1"/>
</dbReference>
<proteinExistence type="predicted"/>
<keyword evidence="4" id="KW-1185">Reference proteome</keyword>
<organism evidence="3 4">
    <name type="scientific">Pandoraea faecigallinarum</name>
    <dbReference type="NCBI Taxonomy" id="656179"/>
    <lineage>
        <taxon>Bacteria</taxon>
        <taxon>Pseudomonadati</taxon>
        <taxon>Pseudomonadota</taxon>
        <taxon>Betaproteobacteria</taxon>
        <taxon>Burkholderiales</taxon>
        <taxon>Burkholderiaceae</taxon>
        <taxon>Pandoraea</taxon>
    </lineage>
</organism>
<dbReference type="SUPFAM" id="SSF55031">
    <property type="entry name" value="Bacterial exopeptidase dimerisation domain"/>
    <property type="match status" value="1"/>
</dbReference>
<feature type="binding site" evidence="2">
    <location>
        <position position="105"/>
    </location>
    <ligand>
        <name>Mn(2+)</name>
        <dbReference type="ChEBI" id="CHEBI:29035"/>
        <label>2</label>
    </ligand>
</feature>
<dbReference type="SUPFAM" id="SSF53187">
    <property type="entry name" value="Zn-dependent exopeptidases"/>
    <property type="match status" value="1"/>
</dbReference>
<feature type="binding site" evidence="2">
    <location>
        <position position="364"/>
    </location>
    <ligand>
        <name>Mn(2+)</name>
        <dbReference type="ChEBI" id="CHEBI:29035"/>
        <label>2</label>
    </ligand>
</feature>
<dbReference type="Pfam" id="PF01546">
    <property type="entry name" value="Peptidase_M20"/>
    <property type="match status" value="1"/>
</dbReference>
<sequence length="392" mass="41946">MLQDTAQDKYFADALTGWRHAFHRLPETGFEEVSTSQSVATILESLGLDVHRNIGGTGIVANLRVGDGNGAIGIRADMDALLIAEQAPGREYASQVPGKMHACGHDGHMSMVLGAARLLAESRDFNGTVRFIFQPAEEHGRGAKAMIADGLLTRFPIDAIYGVHNMPGIPAGRIATRAGGIMASEDNFVIRIRGKGTHAARPHMGIDPLVIGAQIVVALQTVVSRSVDPGLSAVVSCTEFVTDGIRNAIPTNVVIKGDTRSYTPDVQQRIETRMRELCTGACAMYGAHCEFEYTHEFAPTMNWAENTALAVRAAKTVAGEAMVDADVAPMMASEDFGVFLQHVPGNFAFIGNGSGDEPGAIPLHNACYDFNDAILPLGARYFAQIARDSLPR</sequence>
<keyword evidence="2" id="KW-0464">Manganese</keyword>
<dbReference type="InterPro" id="IPR017439">
    <property type="entry name" value="Amidohydrolase"/>
</dbReference>
<comment type="cofactor">
    <cofactor evidence="2">
        <name>Mn(2+)</name>
        <dbReference type="ChEBI" id="CHEBI:29035"/>
    </cofactor>
    <text evidence="2">The Mn(2+) ion enhances activity.</text>
</comment>
<dbReference type="InterPro" id="IPR036264">
    <property type="entry name" value="Bact_exopeptidase_dim_dom"/>
</dbReference>
<dbReference type="OrthoDB" id="8875216at2"/>
<dbReference type="PANTHER" id="PTHR11014:SF63">
    <property type="entry name" value="METALLOPEPTIDASE, PUTATIVE (AFU_ORTHOLOGUE AFUA_6G09600)-RELATED"/>
    <property type="match status" value="1"/>
</dbReference>